<keyword evidence="3" id="KW-1185">Reference proteome</keyword>
<dbReference type="AlphaFoldDB" id="A0AAE0PQA3"/>
<reference evidence="2" key="1">
    <citation type="submission" date="2023-06" db="EMBL/GenBank/DDBJ databases">
        <title>Male Hemibagrus guttatus genome.</title>
        <authorList>
            <person name="Bian C."/>
        </authorList>
    </citation>
    <scope>NUCLEOTIDE SEQUENCE</scope>
    <source>
        <strain evidence="2">Male_cb2023</strain>
        <tissue evidence="2">Muscle</tissue>
    </source>
</reference>
<feature type="region of interest" description="Disordered" evidence="1">
    <location>
        <begin position="95"/>
        <end position="122"/>
    </location>
</feature>
<protein>
    <submittedName>
        <fullName evidence="2">Uncharacterized protein</fullName>
    </submittedName>
</protein>
<dbReference type="EMBL" id="JAUCMX010000210">
    <property type="protein sequence ID" value="KAK3506029.1"/>
    <property type="molecule type" value="Genomic_DNA"/>
</dbReference>
<organism evidence="2 3">
    <name type="scientific">Hemibagrus guttatus</name>
    <dbReference type="NCBI Taxonomy" id="175788"/>
    <lineage>
        <taxon>Eukaryota</taxon>
        <taxon>Metazoa</taxon>
        <taxon>Chordata</taxon>
        <taxon>Craniata</taxon>
        <taxon>Vertebrata</taxon>
        <taxon>Euteleostomi</taxon>
        <taxon>Actinopterygii</taxon>
        <taxon>Neopterygii</taxon>
        <taxon>Teleostei</taxon>
        <taxon>Ostariophysi</taxon>
        <taxon>Siluriformes</taxon>
        <taxon>Bagridae</taxon>
        <taxon>Hemibagrus</taxon>
    </lineage>
</organism>
<feature type="region of interest" description="Disordered" evidence="1">
    <location>
        <begin position="1"/>
        <end position="71"/>
    </location>
</feature>
<dbReference type="Proteomes" id="UP001274896">
    <property type="component" value="Unassembled WGS sequence"/>
</dbReference>
<name>A0AAE0PQA3_9TELE</name>
<evidence type="ECO:0000313" key="3">
    <source>
        <dbReference type="Proteomes" id="UP001274896"/>
    </source>
</evidence>
<comment type="caution">
    <text evidence="2">The sequence shown here is derived from an EMBL/GenBank/DDBJ whole genome shotgun (WGS) entry which is preliminary data.</text>
</comment>
<feature type="compositionally biased region" description="Polar residues" evidence="1">
    <location>
        <begin position="95"/>
        <end position="105"/>
    </location>
</feature>
<feature type="compositionally biased region" description="Basic and acidic residues" evidence="1">
    <location>
        <begin position="12"/>
        <end position="58"/>
    </location>
</feature>
<proteinExistence type="predicted"/>
<feature type="compositionally biased region" description="Basic and acidic residues" evidence="1">
    <location>
        <begin position="111"/>
        <end position="122"/>
    </location>
</feature>
<evidence type="ECO:0000313" key="2">
    <source>
        <dbReference type="EMBL" id="KAK3506029.1"/>
    </source>
</evidence>
<gene>
    <name evidence="2" type="ORF">QTP70_029478</name>
</gene>
<feature type="compositionally biased region" description="Polar residues" evidence="1">
    <location>
        <begin position="1"/>
        <end position="11"/>
    </location>
</feature>
<sequence length="122" mass="13831">MIHATAENSQETLKKENTREGRERVESRHGTDPDKPTGLKDSVTDRHVALKSLKDSDPKTSSSLLLPPHPCPPYGAKETHLMNSFETLFNFFTTRGRSNTTNCSSNKKDKRPGEESRMEFRQ</sequence>
<accession>A0AAE0PQA3</accession>
<evidence type="ECO:0000256" key="1">
    <source>
        <dbReference type="SAM" id="MobiDB-lite"/>
    </source>
</evidence>